<dbReference type="SUPFAM" id="SSF53448">
    <property type="entry name" value="Nucleotide-diphospho-sugar transferases"/>
    <property type="match status" value="1"/>
</dbReference>
<keyword evidence="4" id="KW-0812">Transmembrane</keyword>
<sequence length="379" mass="44721">MLFSEILLYATASFALVQILYLLFVFLRILFHKAKKEIDFDFQKPVSVIVAAHNELENLKKLLPILYRQNYPEFEIIVANDRSSDETELFLRDEQRKEPRLRVLHIDHTPEHISHKKYALTLAIRAAKYEHLLFTDADCLPNSENWIALTAQEFTKEKQIVLGTSPYQKEKGFLNWLIRYETFFTAIQYISYALAKLPYMGVGRNLAYTKSLFLASKGFHNHLKIVGGDDDLFVNANANRNNVAVCTHSQAQVISIPKTTWRAWFRQKKRHLSVGKYYQKKHQFFLALQNGSHVLFWLALTLLLCAYPFQKEIWQWQEIALLGICGFRLIFWSLVQYLNAKKLYFASAYFSWWLYDFLYVFFIIFVGIKSYFSKPEQWI</sequence>
<dbReference type="RefSeq" id="WP_101357883.1">
    <property type="nucleotide sequence ID" value="NZ_NKXO01000007.1"/>
</dbReference>
<name>A0A2N3IJG3_9BACT</name>
<protein>
    <submittedName>
        <fullName evidence="6">Glycosyl transferase family 2</fullName>
    </submittedName>
</protein>
<dbReference type="GO" id="GO:0016757">
    <property type="term" value="F:glycosyltransferase activity"/>
    <property type="evidence" value="ECO:0007669"/>
    <property type="project" value="UniProtKB-KW"/>
</dbReference>
<feature type="transmembrane region" description="Helical" evidence="4">
    <location>
        <begin position="352"/>
        <end position="372"/>
    </location>
</feature>
<keyword evidence="3 6" id="KW-0808">Transferase</keyword>
<proteinExistence type="inferred from homology"/>
<dbReference type="PANTHER" id="PTHR43630:SF1">
    <property type="entry name" value="POLY-BETA-1,6-N-ACETYL-D-GLUCOSAMINE SYNTHASE"/>
    <property type="match status" value="1"/>
</dbReference>
<keyword evidence="4" id="KW-0472">Membrane</keyword>
<comment type="caution">
    <text evidence="6">The sequence shown here is derived from an EMBL/GenBank/DDBJ whole genome shotgun (WGS) entry which is preliminary data.</text>
</comment>
<evidence type="ECO:0000256" key="2">
    <source>
        <dbReference type="ARBA" id="ARBA00022676"/>
    </source>
</evidence>
<dbReference type="OrthoDB" id="9800276at2"/>
<reference evidence="6 7" key="1">
    <citation type="submission" date="2017-06" db="EMBL/GenBank/DDBJ databases">
        <title>Raineya orbicola gen. nov., sp. nov. a slightly thermophilic bacterium of the phylum Bacteroidetes and the description of Raineyaceae fam. nov.</title>
        <authorList>
            <person name="Albuquerque L."/>
            <person name="Polonia A.R.M."/>
            <person name="Barroso C."/>
            <person name="Froufe H.J.C."/>
            <person name="Lage O."/>
            <person name="Lobo-Da-Cunha A."/>
            <person name="Egas C."/>
            <person name="Da Costa M.S."/>
        </authorList>
    </citation>
    <scope>NUCLEOTIDE SEQUENCE [LARGE SCALE GENOMIC DNA]</scope>
    <source>
        <strain evidence="6 7">SPSPC-11</strain>
    </source>
</reference>
<feature type="domain" description="Glycosyltransferase 2-like" evidence="5">
    <location>
        <begin position="47"/>
        <end position="179"/>
    </location>
</feature>
<dbReference type="EMBL" id="NKXO01000007">
    <property type="protein sequence ID" value="PKQ70398.1"/>
    <property type="molecule type" value="Genomic_DNA"/>
</dbReference>
<keyword evidence="4" id="KW-1133">Transmembrane helix</keyword>
<dbReference type="AlphaFoldDB" id="A0A2N3IJG3"/>
<feature type="transmembrane region" description="Helical" evidence="4">
    <location>
        <begin position="284"/>
        <end position="309"/>
    </location>
</feature>
<gene>
    <name evidence="6" type="ORF">Rain11_0626</name>
</gene>
<organism evidence="6 7">
    <name type="scientific">Raineya orbicola</name>
    <dbReference type="NCBI Taxonomy" id="2016530"/>
    <lineage>
        <taxon>Bacteria</taxon>
        <taxon>Pseudomonadati</taxon>
        <taxon>Bacteroidota</taxon>
        <taxon>Cytophagia</taxon>
        <taxon>Cytophagales</taxon>
        <taxon>Raineyaceae</taxon>
        <taxon>Raineya</taxon>
    </lineage>
</organism>
<evidence type="ECO:0000313" key="7">
    <source>
        <dbReference type="Proteomes" id="UP000233387"/>
    </source>
</evidence>
<dbReference type="Pfam" id="PF00535">
    <property type="entry name" value="Glycos_transf_2"/>
    <property type="match status" value="1"/>
</dbReference>
<dbReference type="Gene3D" id="3.90.550.10">
    <property type="entry name" value="Spore Coat Polysaccharide Biosynthesis Protein SpsA, Chain A"/>
    <property type="match status" value="1"/>
</dbReference>
<keyword evidence="2" id="KW-0328">Glycosyltransferase</keyword>
<evidence type="ECO:0000256" key="1">
    <source>
        <dbReference type="ARBA" id="ARBA00006739"/>
    </source>
</evidence>
<dbReference type="Proteomes" id="UP000233387">
    <property type="component" value="Unassembled WGS sequence"/>
</dbReference>
<feature type="transmembrane region" description="Helical" evidence="4">
    <location>
        <begin position="321"/>
        <end position="340"/>
    </location>
</feature>
<feature type="transmembrane region" description="Helical" evidence="4">
    <location>
        <begin position="6"/>
        <end position="31"/>
    </location>
</feature>
<evidence type="ECO:0000313" key="6">
    <source>
        <dbReference type="EMBL" id="PKQ70398.1"/>
    </source>
</evidence>
<dbReference type="InterPro" id="IPR029044">
    <property type="entry name" value="Nucleotide-diphossugar_trans"/>
</dbReference>
<keyword evidence="7" id="KW-1185">Reference proteome</keyword>
<evidence type="ECO:0000256" key="3">
    <source>
        <dbReference type="ARBA" id="ARBA00022679"/>
    </source>
</evidence>
<dbReference type="PANTHER" id="PTHR43630">
    <property type="entry name" value="POLY-BETA-1,6-N-ACETYL-D-GLUCOSAMINE SYNTHASE"/>
    <property type="match status" value="1"/>
</dbReference>
<comment type="similarity">
    <text evidence="1">Belongs to the glycosyltransferase 2 family.</text>
</comment>
<evidence type="ECO:0000259" key="5">
    <source>
        <dbReference type="Pfam" id="PF00535"/>
    </source>
</evidence>
<evidence type="ECO:0000256" key="4">
    <source>
        <dbReference type="SAM" id="Phobius"/>
    </source>
</evidence>
<accession>A0A2N3IJG3</accession>
<dbReference type="InterPro" id="IPR001173">
    <property type="entry name" value="Glyco_trans_2-like"/>
</dbReference>